<organism evidence="2 3">
    <name type="scientific">Vibrio anguillarum</name>
    <name type="common">Listonella anguillarum</name>
    <dbReference type="NCBI Taxonomy" id="55601"/>
    <lineage>
        <taxon>Bacteria</taxon>
        <taxon>Pseudomonadati</taxon>
        <taxon>Pseudomonadota</taxon>
        <taxon>Gammaproteobacteria</taxon>
        <taxon>Vibrionales</taxon>
        <taxon>Vibrionaceae</taxon>
        <taxon>Vibrio</taxon>
    </lineage>
</organism>
<dbReference type="InterPro" id="IPR015422">
    <property type="entry name" value="PyrdxlP-dep_Trfase_small"/>
</dbReference>
<proteinExistence type="predicted"/>
<dbReference type="SUPFAM" id="SSF53383">
    <property type="entry name" value="PLP-dependent transferases"/>
    <property type="match status" value="1"/>
</dbReference>
<comment type="caution">
    <text evidence="2">The sequence shown here is derived from an EMBL/GenBank/DDBJ whole genome shotgun (WGS) entry which is preliminary data.</text>
</comment>
<dbReference type="AlphaFoldDB" id="A0AAW4BIU5"/>
<protein>
    <submittedName>
        <fullName evidence="2">Pyridoxamine 5-phosphate oxidase</fullName>
    </submittedName>
</protein>
<evidence type="ECO:0000313" key="2">
    <source>
        <dbReference type="EMBL" id="MBF4437890.1"/>
    </source>
</evidence>
<dbReference type="Pfam" id="PF01041">
    <property type="entry name" value="DegT_DnrJ_EryC1"/>
    <property type="match status" value="1"/>
</dbReference>
<sequence>EMSGALGIEQLKKLPKFIKTRRENAKLFQNLFENHPYLQIQKETGKSSWFGFSLIIKPNAPYSRKELVKLLTANGIECRPIVTGNFLKNKEVLEYFDYEVSGSLESAEYLDEHGLFVGNQQNEIE</sequence>
<dbReference type="Proteomes" id="UP000786185">
    <property type="component" value="Unassembled WGS sequence"/>
</dbReference>
<dbReference type="InterPro" id="IPR000653">
    <property type="entry name" value="DegT/StrS_aminotransferase"/>
</dbReference>
<feature type="non-terminal residue" evidence="2">
    <location>
        <position position="125"/>
    </location>
</feature>
<evidence type="ECO:0000313" key="3">
    <source>
        <dbReference type="Proteomes" id="UP000786185"/>
    </source>
</evidence>
<name>A0AAW4BIU5_VIBAN</name>
<reference evidence="2" key="1">
    <citation type="journal article" date="2021" name="PeerJ">
        <title>Analysis of 44 Vibrio anguillarum genomes reveals high genetic diversity.</title>
        <authorList>
            <person name="Hansen M.J."/>
            <person name="Dalsgaard I."/>
        </authorList>
    </citation>
    <scope>NUCLEOTIDE SEQUENCE</scope>
    <source>
        <strain evidence="2">850617-1/1</strain>
    </source>
</reference>
<gene>
    <name evidence="2" type="ORF">ERJ77_26095</name>
</gene>
<keyword evidence="1" id="KW-0663">Pyridoxal phosphate</keyword>
<feature type="non-terminal residue" evidence="2">
    <location>
        <position position="1"/>
    </location>
</feature>
<dbReference type="EMBL" id="SCLC01001445">
    <property type="protein sequence ID" value="MBF4437890.1"/>
    <property type="molecule type" value="Genomic_DNA"/>
</dbReference>
<accession>A0AAW4BIU5</accession>
<dbReference type="Gene3D" id="3.90.1150.10">
    <property type="entry name" value="Aspartate Aminotransferase, domain 1"/>
    <property type="match status" value="1"/>
</dbReference>
<evidence type="ECO:0000256" key="1">
    <source>
        <dbReference type="ARBA" id="ARBA00022898"/>
    </source>
</evidence>
<dbReference type="InterPro" id="IPR015424">
    <property type="entry name" value="PyrdxlP-dep_Trfase"/>
</dbReference>